<dbReference type="CDD" id="cd00609">
    <property type="entry name" value="AAT_like"/>
    <property type="match status" value="1"/>
</dbReference>
<dbReference type="RefSeq" id="WP_264848133.1">
    <property type="nucleotide sequence ID" value="NZ_BRXR01000001.1"/>
</dbReference>
<comment type="caution">
    <text evidence="7">The sequence shown here is derived from an EMBL/GenBank/DDBJ whole genome shotgun (WGS) entry which is preliminary data.</text>
</comment>
<reference evidence="7 8" key="1">
    <citation type="journal article" date="2024" name="Int. J. Syst. Evol. Microbiol.">
        <title>Clostridium omnivorum sp. nov., isolated from anoxic soil under the treatment of reductive soil disinfestation.</title>
        <authorList>
            <person name="Ueki A."/>
            <person name="Tonouchi A."/>
            <person name="Kaku N."/>
            <person name="Honma S."/>
            <person name="Ueki K."/>
        </authorList>
    </citation>
    <scope>NUCLEOTIDE SEQUENCE [LARGE SCALE GENOMIC DNA]</scope>
    <source>
        <strain evidence="7 8">E14</strain>
    </source>
</reference>
<accession>A0ABQ5N107</accession>
<sequence>MGGNFDKITKRKNTKSVKWDLKSEDILPMWVADMDFEVAFAIADAIKKRAEHPVYGYTMAGEEYYEAICSWWRKRHNFDIYKEWICYSPGVVPAINMLIKAFTKQGDKVMMGVPVYHPFFEAIKNNGCNLIQSELKYENGSYSMDFHDIEDKMKSENIKLFILCSPHNPVGRVWTKEELTRLGDLCVKYNVLIISDEIHCDLVYKGYKHIPIASICKEYSDITATCVAPSKTFNIAGLQTASVIIANEELRAKFNSVLESNGLMGPNMFGIEATEAAYKYGEPWLDELLIYLQNNLNYLLEYMNEKMPRLRVVVPQGTYLVWVDFSDYGLNSTELHERLLEKGKVWFNEGYIFGDAGKNFERINIACPREVLIEGLHRIEKALEGI</sequence>
<evidence type="ECO:0000313" key="7">
    <source>
        <dbReference type="EMBL" id="GLC28863.1"/>
    </source>
</evidence>
<gene>
    <name evidence="7" type="primary">PatB</name>
    <name evidence="7" type="ORF">bsdE14_02730</name>
</gene>
<dbReference type="Proteomes" id="UP001208567">
    <property type="component" value="Unassembled WGS sequence"/>
</dbReference>
<comment type="cofactor">
    <cofactor evidence="1">
        <name>pyridoxal 5'-phosphate</name>
        <dbReference type="ChEBI" id="CHEBI:597326"/>
    </cofactor>
</comment>
<dbReference type="Gene3D" id="3.40.640.10">
    <property type="entry name" value="Type I PLP-dependent aspartate aminotransferase-like (Major domain)"/>
    <property type="match status" value="1"/>
</dbReference>
<dbReference type="InterPro" id="IPR027619">
    <property type="entry name" value="C-S_lyase_PatB-like"/>
</dbReference>
<dbReference type="SUPFAM" id="SSF53383">
    <property type="entry name" value="PLP-dependent transferases"/>
    <property type="match status" value="1"/>
</dbReference>
<keyword evidence="4" id="KW-0456">Lyase</keyword>
<dbReference type="EMBL" id="BRXR01000001">
    <property type="protein sequence ID" value="GLC28863.1"/>
    <property type="molecule type" value="Genomic_DNA"/>
</dbReference>
<evidence type="ECO:0000256" key="3">
    <source>
        <dbReference type="ARBA" id="ARBA00022898"/>
    </source>
</evidence>
<dbReference type="EC" id="4.4.1.13" evidence="2"/>
<name>A0ABQ5N107_9CLOT</name>
<evidence type="ECO:0000313" key="8">
    <source>
        <dbReference type="Proteomes" id="UP001208567"/>
    </source>
</evidence>
<dbReference type="InterPro" id="IPR015421">
    <property type="entry name" value="PyrdxlP-dep_Trfase_major"/>
</dbReference>
<dbReference type="PANTHER" id="PTHR43525:SF1">
    <property type="entry name" value="PROTEIN MALY"/>
    <property type="match status" value="1"/>
</dbReference>
<dbReference type="PANTHER" id="PTHR43525">
    <property type="entry name" value="PROTEIN MALY"/>
    <property type="match status" value="1"/>
</dbReference>
<feature type="domain" description="Aminotransferase class I/classII large" evidence="6">
    <location>
        <begin position="41"/>
        <end position="379"/>
    </location>
</feature>
<dbReference type="InterPro" id="IPR004839">
    <property type="entry name" value="Aminotransferase_I/II_large"/>
</dbReference>
<dbReference type="Gene3D" id="3.90.1150.10">
    <property type="entry name" value="Aspartate Aminotransferase, domain 1"/>
    <property type="match status" value="1"/>
</dbReference>
<evidence type="ECO:0000256" key="1">
    <source>
        <dbReference type="ARBA" id="ARBA00001933"/>
    </source>
</evidence>
<dbReference type="InterPro" id="IPR015424">
    <property type="entry name" value="PyrdxlP-dep_Trfase"/>
</dbReference>
<proteinExistence type="inferred from homology"/>
<evidence type="ECO:0000256" key="5">
    <source>
        <dbReference type="ARBA" id="ARBA00037974"/>
    </source>
</evidence>
<keyword evidence="3" id="KW-0663">Pyridoxal phosphate</keyword>
<evidence type="ECO:0000256" key="4">
    <source>
        <dbReference type="ARBA" id="ARBA00023239"/>
    </source>
</evidence>
<dbReference type="InterPro" id="IPR015422">
    <property type="entry name" value="PyrdxlP-dep_Trfase_small"/>
</dbReference>
<dbReference type="Pfam" id="PF00155">
    <property type="entry name" value="Aminotran_1_2"/>
    <property type="match status" value="1"/>
</dbReference>
<comment type="similarity">
    <text evidence="5">Belongs to the class-II pyridoxal-phosphate-dependent aminotransferase family. MalY/PatB cystathionine beta-lyase subfamily.</text>
</comment>
<evidence type="ECO:0000256" key="2">
    <source>
        <dbReference type="ARBA" id="ARBA00012224"/>
    </source>
</evidence>
<organism evidence="7 8">
    <name type="scientific">Clostridium omnivorum</name>
    <dbReference type="NCBI Taxonomy" id="1604902"/>
    <lineage>
        <taxon>Bacteria</taxon>
        <taxon>Bacillati</taxon>
        <taxon>Bacillota</taxon>
        <taxon>Clostridia</taxon>
        <taxon>Eubacteriales</taxon>
        <taxon>Clostridiaceae</taxon>
        <taxon>Clostridium</taxon>
    </lineage>
</organism>
<evidence type="ECO:0000259" key="6">
    <source>
        <dbReference type="Pfam" id="PF00155"/>
    </source>
</evidence>
<dbReference type="InterPro" id="IPR051798">
    <property type="entry name" value="Class-II_PLP-Dep_Aminotrans"/>
</dbReference>
<dbReference type="NCBIfam" id="TIGR04350">
    <property type="entry name" value="C_S_lyase_PatB"/>
    <property type="match status" value="1"/>
</dbReference>
<protein>
    <recommendedName>
        <fullName evidence="2">cysteine-S-conjugate beta-lyase</fullName>
        <ecNumber evidence="2">4.4.1.13</ecNumber>
    </recommendedName>
</protein>
<keyword evidence="8" id="KW-1185">Reference proteome</keyword>